<keyword evidence="1" id="KW-0067">ATP-binding</keyword>
<accession>A0ABQ5MUU4</accession>
<dbReference type="InterPro" id="IPR004472">
    <property type="entry name" value="DTB_synth_BioD"/>
</dbReference>
<evidence type="ECO:0000313" key="2">
    <source>
        <dbReference type="EMBL" id="GLB67718.1"/>
    </source>
</evidence>
<dbReference type="Pfam" id="PF13500">
    <property type="entry name" value="AAA_26"/>
    <property type="match status" value="1"/>
</dbReference>
<feature type="binding site" evidence="1">
    <location>
        <position position="133"/>
    </location>
    <ligand>
        <name>Mg(2+)</name>
        <dbReference type="ChEBI" id="CHEBI:18420"/>
    </ligand>
</feature>
<organism evidence="2 3">
    <name type="scientific">Arthrobacter mangrovi</name>
    <dbReference type="NCBI Taxonomy" id="2966350"/>
    <lineage>
        <taxon>Bacteria</taxon>
        <taxon>Bacillati</taxon>
        <taxon>Actinomycetota</taxon>
        <taxon>Actinomycetes</taxon>
        <taxon>Micrococcales</taxon>
        <taxon>Micrococcaceae</taxon>
        <taxon>Arthrobacter</taxon>
    </lineage>
</organism>
<comment type="similarity">
    <text evidence="1">Belongs to the dethiobiotin synthetase family.</text>
</comment>
<comment type="function">
    <text evidence="1">Catalyzes a mechanistically unusual reaction, the ATP-dependent insertion of CO2 between the N7 and N8 nitrogen atoms of 7,8-diaminopelargonic acid (DAPA, also called 7,8-diammoniononanoate) to form a ureido ring.</text>
</comment>
<comment type="subcellular location">
    <subcellularLocation>
        <location evidence="1">Cytoplasm</location>
    </subcellularLocation>
</comment>
<sequence length="244" mass="25453">MTVPTQSGPRPLGGDLAAGMRELPRIIFVTGTDTGVGKTRTTAALASALSGHPEGPVAVYKPAQTGVAPDEPGDIDEIRELSGVDRVSEGVRLLHPMAPRAAARREGAVLPGLDDHVRHIRTEAETAAHVLVEGAGGLLVELDGEGHTLADLAAQFPDNSATVVVARSGLGTLNHTLLTLEALRTRKLRVAGLVIGCWPSDPDPVETDNLKFFYGLNTPLLGAVPAGTSLLVRPDLLDQSPTVD</sequence>
<comment type="pathway">
    <text evidence="1">Cofactor biosynthesis; biotin biosynthesis; biotin from 7,8-diaminononanoate: step 1/2.</text>
</comment>
<dbReference type="PANTHER" id="PTHR43210">
    <property type="entry name" value="DETHIOBIOTIN SYNTHETASE"/>
    <property type="match status" value="1"/>
</dbReference>
<keyword evidence="3" id="KW-1185">Reference proteome</keyword>
<dbReference type="NCBIfam" id="TIGR00347">
    <property type="entry name" value="bioD"/>
    <property type="match status" value="1"/>
</dbReference>
<dbReference type="RefSeq" id="WP_264795818.1">
    <property type="nucleotide sequence ID" value="NZ_BRVS01000008.1"/>
</dbReference>
<comment type="catalytic activity">
    <reaction evidence="1">
        <text>(7R,8S)-7,8-diammoniononanoate + CO2 + ATP = (4R,5S)-dethiobiotin + ADP + phosphate + 3 H(+)</text>
        <dbReference type="Rhea" id="RHEA:15805"/>
        <dbReference type="ChEBI" id="CHEBI:15378"/>
        <dbReference type="ChEBI" id="CHEBI:16526"/>
        <dbReference type="ChEBI" id="CHEBI:30616"/>
        <dbReference type="ChEBI" id="CHEBI:43474"/>
        <dbReference type="ChEBI" id="CHEBI:149469"/>
        <dbReference type="ChEBI" id="CHEBI:149473"/>
        <dbReference type="ChEBI" id="CHEBI:456216"/>
        <dbReference type="EC" id="6.3.3.3"/>
    </reaction>
</comment>
<comment type="caution">
    <text evidence="1">Lacks conserved residue(s) required for the propagation of feature annotation.</text>
</comment>
<comment type="subunit">
    <text evidence="1">Homodimer.</text>
</comment>
<dbReference type="EMBL" id="BRVS01000008">
    <property type="protein sequence ID" value="GLB67718.1"/>
    <property type="molecule type" value="Genomic_DNA"/>
</dbReference>
<protein>
    <recommendedName>
        <fullName evidence="1">ATP-dependent dethiobiotin synthetase BioD</fullName>
        <ecNumber evidence="1">6.3.3.3</ecNumber>
    </recommendedName>
    <alternativeName>
        <fullName evidence="1">DTB synthetase</fullName>
        <shortName evidence="1">DTBS</shortName>
    </alternativeName>
    <alternativeName>
        <fullName evidence="1">Dethiobiotin synthase</fullName>
    </alternativeName>
</protein>
<keyword evidence="1" id="KW-0963">Cytoplasm</keyword>
<feature type="binding site" evidence="1">
    <location>
        <position position="74"/>
    </location>
    <ligand>
        <name>Mg(2+)</name>
        <dbReference type="ChEBI" id="CHEBI:18420"/>
    </ligand>
</feature>
<feature type="binding site" evidence="1">
    <location>
        <position position="74"/>
    </location>
    <ligand>
        <name>ATP</name>
        <dbReference type="ChEBI" id="CHEBI:30616"/>
    </ligand>
</feature>
<comment type="caution">
    <text evidence="2">The sequence shown here is derived from an EMBL/GenBank/DDBJ whole genome shotgun (WGS) entry which is preliminary data.</text>
</comment>
<dbReference type="PIRSF" id="PIRSF006755">
    <property type="entry name" value="DTB_synth"/>
    <property type="match status" value="1"/>
</dbReference>
<feature type="binding site" evidence="1">
    <location>
        <position position="39"/>
    </location>
    <ligand>
        <name>Mg(2+)</name>
        <dbReference type="ChEBI" id="CHEBI:18420"/>
    </ligand>
</feature>
<dbReference type="Gene3D" id="3.40.50.300">
    <property type="entry name" value="P-loop containing nucleotide triphosphate hydrolases"/>
    <property type="match status" value="1"/>
</dbReference>
<feature type="binding site" evidence="1">
    <location>
        <begin position="133"/>
        <end position="136"/>
    </location>
    <ligand>
        <name>ATP</name>
        <dbReference type="ChEBI" id="CHEBI:30616"/>
    </ligand>
</feature>
<dbReference type="InterPro" id="IPR027417">
    <property type="entry name" value="P-loop_NTPase"/>
</dbReference>
<keyword evidence="1" id="KW-0547">Nucleotide-binding</keyword>
<evidence type="ECO:0000313" key="3">
    <source>
        <dbReference type="Proteomes" id="UP001209654"/>
    </source>
</evidence>
<dbReference type="HAMAP" id="MF_00336">
    <property type="entry name" value="BioD"/>
    <property type="match status" value="1"/>
</dbReference>
<dbReference type="CDD" id="cd03109">
    <property type="entry name" value="DTBS"/>
    <property type="match status" value="1"/>
</dbReference>
<keyword evidence="1" id="KW-0479">Metal-binding</keyword>
<keyword evidence="1" id="KW-0460">Magnesium</keyword>
<reference evidence="2 3" key="1">
    <citation type="journal article" date="2023" name="Int. J. Syst. Evol. Microbiol.">
        <title>Arthrobacter mangrovi sp. nov., an actinobacterium isolated from the rhizosphere of a mangrove.</title>
        <authorList>
            <person name="Hamada M."/>
            <person name="Saitou S."/>
            <person name="Enomoto N."/>
            <person name="Nanri K."/>
            <person name="Hidaka K."/>
            <person name="Miura T."/>
            <person name="Tamura T."/>
        </authorList>
    </citation>
    <scope>NUCLEOTIDE SEQUENCE [LARGE SCALE GENOMIC DNA]</scope>
    <source>
        <strain evidence="2 3">NBRC 112813</strain>
    </source>
</reference>
<evidence type="ECO:0000256" key="1">
    <source>
        <dbReference type="HAMAP-Rule" id="MF_00336"/>
    </source>
</evidence>
<dbReference type="SUPFAM" id="SSF52540">
    <property type="entry name" value="P-loop containing nucleoside triphosphate hydrolases"/>
    <property type="match status" value="1"/>
</dbReference>
<dbReference type="PANTHER" id="PTHR43210:SF5">
    <property type="entry name" value="DETHIOBIOTIN SYNTHETASE"/>
    <property type="match status" value="1"/>
</dbReference>
<feature type="binding site" evidence="1">
    <location>
        <begin position="196"/>
        <end position="197"/>
    </location>
    <ligand>
        <name>ATP</name>
        <dbReference type="ChEBI" id="CHEBI:30616"/>
    </ligand>
</feature>
<proteinExistence type="inferred from homology"/>
<comment type="cofactor">
    <cofactor evidence="1">
        <name>Mg(2+)</name>
        <dbReference type="ChEBI" id="CHEBI:18420"/>
    </cofactor>
</comment>
<feature type="active site" evidence="1">
    <location>
        <position position="61"/>
    </location>
</feature>
<dbReference type="EC" id="6.3.3.3" evidence="1"/>
<keyword evidence="1" id="KW-0093">Biotin biosynthesis</keyword>
<gene>
    <name evidence="1 2" type="primary">bioD</name>
    <name evidence="2" type="ORF">AHIS1636_21580</name>
</gene>
<keyword evidence="1" id="KW-0436">Ligase</keyword>
<feature type="binding site" evidence="1">
    <location>
        <position position="65"/>
    </location>
    <ligand>
        <name>substrate</name>
    </ligand>
</feature>
<name>A0ABQ5MUU4_9MICC</name>
<dbReference type="Proteomes" id="UP001209654">
    <property type="component" value="Unassembled WGS sequence"/>
</dbReference>